<dbReference type="RefSeq" id="WP_163386333.1">
    <property type="nucleotide sequence ID" value="NZ_JAUFQS010000026.1"/>
</dbReference>
<sequence length="209" mass="23858">MKWTYSIKHKITAASLLFGVIVLVMITNINQRNQIEELESAFEAIYKDRLVAESYILDFSEKLHNLQVAINDPVSSLSQKQLIANRLLQEIDTLNQLYQATRLTEEEARYFLHFTGLTEEIDLRLKQGDLESEEVMIKSALMDLHSLSQIQLIEADKLKSKTDRIFHLGSIISQFELVILIIIGLIIQALLFSSKTTTAAKWPKNPGLN</sequence>
<name>A0ABT8CCP0_9BACT</name>
<keyword evidence="3" id="KW-1185">Reference proteome</keyword>
<evidence type="ECO:0000313" key="2">
    <source>
        <dbReference type="EMBL" id="MDN3689446.1"/>
    </source>
</evidence>
<evidence type="ECO:0000256" key="1">
    <source>
        <dbReference type="SAM" id="Phobius"/>
    </source>
</evidence>
<evidence type="ECO:0008006" key="4">
    <source>
        <dbReference type="Google" id="ProtNLM"/>
    </source>
</evidence>
<keyword evidence="1" id="KW-0812">Transmembrane</keyword>
<accession>A0ABT8CCP0</accession>
<reference evidence="3" key="1">
    <citation type="journal article" date="2019" name="Int. J. Syst. Evol. Microbiol.">
        <title>The Global Catalogue of Microorganisms (GCM) 10K type strain sequencing project: providing services to taxonomists for standard genome sequencing and annotation.</title>
        <authorList>
            <consortium name="The Broad Institute Genomics Platform"/>
            <consortium name="The Broad Institute Genome Sequencing Center for Infectious Disease"/>
            <person name="Wu L."/>
            <person name="Ma J."/>
        </authorList>
    </citation>
    <scope>NUCLEOTIDE SEQUENCE [LARGE SCALE GENOMIC DNA]</scope>
    <source>
        <strain evidence="3">CECT 7706</strain>
    </source>
</reference>
<proteinExistence type="predicted"/>
<protein>
    <recommendedName>
        <fullName evidence="4">Four helix bundle sensory module for signal transduction</fullName>
    </recommendedName>
</protein>
<gene>
    <name evidence="2" type="ORF">QWZ15_16550</name>
</gene>
<keyword evidence="1" id="KW-0472">Membrane</keyword>
<dbReference type="Proteomes" id="UP001236663">
    <property type="component" value="Unassembled WGS sequence"/>
</dbReference>
<keyword evidence="1" id="KW-1133">Transmembrane helix</keyword>
<feature type="transmembrane region" description="Helical" evidence="1">
    <location>
        <begin position="165"/>
        <end position="192"/>
    </location>
</feature>
<comment type="caution">
    <text evidence="2">The sequence shown here is derived from an EMBL/GenBank/DDBJ whole genome shotgun (WGS) entry which is preliminary data.</text>
</comment>
<feature type="transmembrane region" description="Helical" evidence="1">
    <location>
        <begin position="12"/>
        <end position="29"/>
    </location>
</feature>
<evidence type="ECO:0000313" key="3">
    <source>
        <dbReference type="Proteomes" id="UP001236663"/>
    </source>
</evidence>
<organism evidence="2 3">
    <name type="scientific">Cyclobacterium jeungdonense</name>
    <dbReference type="NCBI Taxonomy" id="708087"/>
    <lineage>
        <taxon>Bacteria</taxon>
        <taxon>Pseudomonadati</taxon>
        <taxon>Bacteroidota</taxon>
        <taxon>Cytophagia</taxon>
        <taxon>Cytophagales</taxon>
        <taxon>Cyclobacteriaceae</taxon>
        <taxon>Cyclobacterium</taxon>
    </lineage>
</organism>
<dbReference type="EMBL" id="JAUFQS010000026">
    <property type="protein sequence ID" value="MDN3689446.1"/>
    <property type="molecule type" value="Genomic_DNA"/>
</dbReference>